<reference evidence="1" key="2">
    <citation type="submission" date="2015-06" db="UniProtKB">
        <authorList>
            <consortium name="EnsemblMetazoa"/>
        </authorList>
    </citation>
    <scope>IDENTIFICATION</scope>
</reference>
<accession>T1GC67</accession>
<organism evidence="1 2">
    <name type="scientific">Megaselia scalaris</name>
    <name type="common">Humpbacked fly</name>
    <name type="synonym">Phora scalaris</name>
    <dbReference type="NCBI Taxonomy" id="36166"/>
    <lineage>
        <taxon>Eukaryota</taxon>
        <taxon>Metazoa</taxon>
        <taxon>Ecdysozoa</taxon>
        <taxon>Arthropoda</taxon>
        <taxon>Hexapoda</taxon>
        <taxon>Insecta</taxon>
        <taxon>Pterygota</taxon>
        <taxon>Neoptera</taxon>
        <taxon>Endopterygota</taxon>
        <taxon>Diptera</taxon>
        <taxon>Brachycera</taxon>
        <taxon>Muscomorpha</taxon>
        <taxon>Platypezoidea</taxon>
        <taxon>Phoridae</taxon>
        <taxon>Megaseliini</taxon>
        <taxon>Megaselia</taxon>
    </lineage>
</organism>
<dbReference type="EMBL" id="CAQQ02001365">
    <property type="status" value="NOT_ANNOTATED_CDS"/>
    <property type="molecule type" value="Genomic_DNA"/>
</dbReference>
<dbReference type="EnsemblMetazoa" id="MESCA000865-RA">
    <property type="protein sequence ID" value="MESCA000865-PA"/>
    <property type="gene ID" value="MESCA000865"/>
</dbReference>
<sequence length="61" mass="7274">MRAMDLDTDDIIEQVDSEEEALISLESFDRASPEIWQEKCEYIKWYLNSFILLLVLIELYS</sequence>
<proteinExistence type="predicted"/>
<evidence type="ECO:0000313" key="1">
    <source>
        <dbReference type="EnsemblMetazoa" id="MESCA000865-PA"/>
    </source>
</evidence>
<dbReference type="AlphaFoldDB" id="T1GC67"/>
<keyword evidence="2" id="KW-1185">Reference proteome</keyword>
<reference evidence="2" key="1">
    <citation type="submission" date="2013-02" db="EMBL/GenBank/DDBJ databases">
        <authorList>
            <person name="Hughes D."/>
        </authorList>
    </citation>
    <scope>NUCLEOTIDE SEQUENCE</scope>
    <source>
        <strain>Durham</strain>
        <strain evidence="2">NC isolate 2 -- Noor lab</strain>
    </source>
</reference>
<dbReference type="Proteomes" id="UP000015102">
    <property type="component" value="Unassembled WGS sequence"/>
</dbReference>
<protein>
    <submittedName>
        <fullName evidence="1">Uncharacterized protein</fullName>
    </submittedName>
</protein>
<evidence type="ECO:0000313" key="2">
    <source>
        <dbReference type="Proteomes" id="UP000015102"/>
    </source>
</evidence>
<name>T1GC67_MEGSC</name>
<dbReference type="HOGENOM" id="CLU_2925245_0_0_1"/>